<comment type="subcellular location">
    <subcellularLocation>
        <location evidence="1">Membrane</location>
        <topology evidence="1">Single-pass membrane protein</topology>
    </subcellularLocation>
</comment>
<evidence type="ECO:0000313" key="4">
    <source>
        <dbReference type="Proteomes" id="UP001460072"/>
    </source>
</evidence>
<name>A0ABU9N1K5_9FLAO</name>
<dbReference type="PROSITE" id="PS51257">
    <property type="entry name" value="PROKAR_LIPOPROTEIN"/>
    <property type="match status" value="1"/>
</dbReference>
<dbReference type="Gene3D" id="3.30.479.30">
    <property type="entry name" value="Band 7 domain"/>
    <property type="match status" value="1"/>
</dbReference>
<dbReference type="Pfam" id="PF01145">
    <property type="entry name" value="Band_7"/>
    <property type="match status" value="1"/>
</dbReference>
<dbReference type="InterPro" id="IPR001107">
    <property type="entry name" value="Band_7"/>
</dbReference>
<dbReference type="InterPro" id="IPR036013">
    <property type="entry name" value="Band_7/SPFH_dom_sf"/>
</dbReference>
<keyword evidence="4" id="KW-1185">Reference proteome</keyword>
<dbReference type="EMBL" id="JBCGDO010000002">
    <property type="protein sequence ID" value="MEM0541604.1"/>
    <property type="molecule type" value="Genomic_DNA"/>
</dbReference>
<dbReference type="PANTHER" id="PTHR23222:SF0">
    <property type="entry name" value="PROHIBITIN 1"/>
    <property type="match status" value="1"/>
</dbReference>
<reference evidence="3 4" key="1">
    <citation type="submission" date="2024-03" db="EMBL/GenBank/DDBJ databases">
        <title>Two novel species of the genus Flavobacterium exhibiting potentially degradation of complex polysaccharides.</title>
        <authorList>
            <person name="Lian X."/>
        </authorList>
    </citation>
    <scope>NUCLEOTIDE SEQUENCE [LARGE SCALE GENOMIC DNA]</scope>
    <source>
        <strain evidence="4">j3</strain>
    </source>
</reference>
<dbReference type="Proteomes" id="UP001460072">
    <property type="component" value="Unassembled WGS sequence"/>
</dbReference>
<evidence type="ECO:0000256" key="1">
    <source>
        <dbReference type="ARBA" id="ARBA00004167"/>
    </source>
</evidence>
<accession>A0ABU9N1K5</accession>
<dbReference type="RefSeq" id="WP_342694832.1">
    <property type="nucleotide sequence ID" value="NZ_JBCGDO010000002.1"/>
</dbReference>
<gene>
    <name evidence="3" type="ORF">WFZ85_03165</name>
</gene>
<protein>
    <submittedName>
        <fullName evidence="3">Prohibitin family protein</fullName>
    </submittedName>
</protein>
<proteinExistence type="predicted"/>
<dbReference type="SUPFAM" id="SSF117892">
    <property type="entry name" value="Band 7/SPFH domain"/>
    <property type="match status" value="1"/>
</dbReference>
<evidence type="ECO:0000259" key="2">
    <source>
        <dbReference type="SMART" id="SM00244"/>
    </source>
</evidence>
<sequence>MKTKIILIAFSALLLQSCSVVRPGEVGVKQRLGKLSDEITDQGPVLFNPFTSKIVKASIQTTDLELNLSLPSKEGMSVISQVSILYRLEKDKVPSIIRTYGLTYENIISNVFRSAAADVSSNFFAKDMHSGMRANIESEIKIKMGEVLSKQGIVIESVLMKSIQLPAGLANSVERKLQAEQDAMRMEFVLQQEKLEAERKIIEAKGTRDSQKIISEGLNSDIIKLRSIEAFMELSKSANSKVIITDGKTPMLID</sequence>
<organism evidence="3 4">
    <name type="scientific">Flavobacterium aureirubrum</name>
    <dbReference type="NCBI Taxonomy" id="3133147"/>
    <lineage>
        <taxon>Bacteria</taxon>
        <taxon>Pseudomonadati</taxon>
        <taxon>Bacteroidota</taxon>
        <taxon>Flavobacteriia</taxon>
        <taxon>Flavobacteriales</taxon>
        <taxon>Flavobacteriaceae</taxon>
        <taxon>Flavobacterium</taxon>
    </lineage>
</organism>
<dbReference type="SMART" id="SM00244">
    <property type="entry name" value="PHB"/>
    <property type="match status" value="1"/>
</dbReference>
<evidence type="ECO:0000313" key="3">
    <source>
        <dbReference type="EMBL" id="MEM0541604.1"/>
    </source>
</evidence>
<feature type="domain" description="Band 7" evidence="2">
    <location>
        <begin position="16"/>
        <end position="177"/>
    </location>
</feature>
<comment type="caution">
    <text evidence="3">The sequence shown here is derived from an EMBL/GenBank/DDBJ whole genome shotgun (WGS) entry which is preliminary data.</text>
</comment>
<dbReference type="CDD" id="cd03401">
    <property type="entry name" value="SPFH_prohibitin"/>
    <property type="match status" value="1"/>
</dbReference>
<dbReference type="PANTHER" id="PTHR23222">
    <property type="entry name" value="PROHIBITIN"/>
    <property type="match status" value="1"/>
</dbReference>
<dbReference type="InterPro" id="IPR000163">
    <property type="entry name" value="Prohibitin"/>
</dbReference>